<reference evidence="2 3" key="1">
    <citation type="journal article" date="2015" name="Nature">
        <title>rRNA introns, odd ribosomes, and small enigmatic genomes across a large radiation of phyla.</title>
        <authorList>
            <person name="Brown C.T."/>
            <person name="Hug L.A."/>
            <person name="Thomas B.C."/>
            <person name="Sharon I."/>
            <person name="Castelle C.J."/>
            <person name="Singh A."/>
            <person name="Wilkins M.J."/>
            <person name="Williams K.H."/>
            <person name="Banfield J.F."/>
        </authorList>
    </citation>
    <scope>NUCLEOTIDE SEQUENCE [LARGE SCALE GENOMIC DNA]</scope>
</reference>
<feature type="region of interest" description="Disordered" evidence="1">
    <location>
        <begin position="31"/>
        <end position="64"/>
    </location>
</feature>
<accession>A0A0G1GRL9</accession>
<feature type="compositionally biased region" description="Basic and acidic residues" evidence="1">
    <location>
        <begin position="40"/>
        <end position="64"/>
    </location>
</feature>
<sequence length="1015" mass="115395">MKIETGYTAHIELTRMPTPSTLRIRRGSIIMAGGEPGGGEMRRPRSGPEKVEKPFEKPQADPKREALRKKWYSIFTPEELQNLDTKSTIEKAIELGYEPGQKTSKGPVEQTAESVVRTALLSDEEKISKADAIFKERYGADFELTPEQRAAIQEIHEVNRGQQGRNEALTAGAFNLKIGQLKREAEILRKVGFTEEQRRILIEAGIAANPLNPALYLDPRLTIIVAELNAEIARVGAGNALGRRFIDRQTERVQGLMDQGLVSNAQGLMLLGGLNVWMAEAEAGRYFTGKEEELIFTNEEERLRIFEEIFVGADAKYTMHFREALSLEDQSTISNFFHLLHNVRVYENGIEITDNVKKREKVRQVRQDVFNEFTNRLALREIYHNVHWAASGGGDEQAFVQAVENWESVHVDLTFRDPLVPLALHMYEQAFQQIKADNGGQLPYEELAWNPKTHSSNLENRVWKLMRRQVPANTPEWKLRSAVIMARGFGVASLRFPEIAAQARLPEGGPMSSVTERASRLGSIYGEKISRYLDPLEHIIEKFAIGEENRAWLYFFLTGEKSHFESKEQLDLALKMAAQLQGEDKRLIDIINLFRAGGPFSNSSWRLFMAMKDFTPEQIRISGVGVREARLSGDVEQRMRDEVAAHPDWAGKEPSDQEREARRRLKVEVVVGGREITEMDRRMHDERLAMWQDALKSNPLRVMWQWEEKSPGKRIEFLAEAILAGTPGLTPAQAEALAKANLSQAEEDLITIQEDTVKRLHRKSNPLTYAAPEMLNYNLIRNPQRRERVRLYVEKIRQKAAEKNYAFFESIFKKADVQGSPFPFFIGYEDMPLSDFDFINTGGRAFARRINDFANGAKASNELMGLLEDVPKINSIEPILERLDNMKKAMSQYDWKIAMEVTPYILRGIIRFYDKYAAARLPLGIGTLVGLTTDSSFAQEVFGREAMALDEGDKFNVTRHALRRQLASKEEIKKIRAELGASLGNVGIDVIRTYGQLAALLLMYRFAQDVSKEEK</sequence>
<evidence type="ECO:0000313" key="2">
    <source>
        <dbReference type="EMBL" id="KKT37716.1"/>
    </source>
</evidence>
<protein>
    <submittedName>
        <fullName evidence="2">Uncharacterized protein</fullName>
    </submittedName>
</protein>
<dbReference type="AlphaFoldDB" id="A0A0G1GRL9"/>
<organism evidence="2 3">
    <name type="scientific">Candidatus Gottesmanbacteria bacterium GW2011_GWB1_44_11c</name>
    <dbReference type="NCBI Taxonomy" id="1618447"/>
    <lineage>
        <taxon>Bacteria</taxon>
        <taxon>Candidatus Gottesmaniibacteriota</taxon>
    </lineage>
</organism>
<comment type="caution">
    <text evidence="2">The sequence shown here is derived from an EMBL/GenBank/DDBJ whole genome shotgun (WGS) entry which is preliminary data.</text>
</comment>
<gene>
    <name evidence="2" type="ORF">UW22_C0019G0007</name>
</gene>
<dbReference type="Proteomes" id="UP000034617">
    <property type="component" value="Unassembled WGS sequence"/>
</dbReference>
<proteinExistence type="predicted"/>
<name>A0A0G1GRL9_9BACT</name>
<evidence type="ECO:0000256" key="1">
    <source>
        <dbReference type="SAM" id="MobiDB-lite"/>
    </source>
</evidence>
<evidence type="ECO:0000313" key="3">
    <source>
        <dbReference type="Proteomes" id="UP000034617"/>
    </source>
</evidence>
<dbReference type="EMBL" id="LCHM01000019">
    <property type="protein sequence ID" value="KKT37716.1"/>
    <property type="molecule type" value="Genomic_DNA"/>
</dbReference>